<dbReference type="Proteomes" id="UP000794436">
    <property type="component" value="Unassembled WGS sequence"/>
</dbReference>
<feature type="region of interest" description="Disordered" evidence="1">
    <location>
        <begin position="255"/>
        <end position="461"/>
    </location>
</feature>
<organism evidence="2 3">
    <name type="scientific">Pythium oligandrum</name>
    <name type="common">Mycoparasitic fungus</name>
    <dbReference type="NCBI Taxonomy" id="41045"/>
    <lineage>
        <taxon>Eukaryota</taxon>
        <taxon>Sar</taxon>
        <taxon>Stramenopiles</taxon>
        <taxon>Oomycota</taxon>
        <taxon>Peronosporomycetes</taxon>
        <taxon>Pythiales</taxon>
        <taxon>Pythiaceae</taxon>
        <taxon>Pythium</taxon>
    </lineage>
</organism>
<feature type="compositionally biased region" description="Low complexity" evidence="1">
    <location>
        <begin position="329"/>
        <end position="339"/>
    </location>
</feature>
<dbReference type="EMBL" id="SPLM01000041">
    <property type="protein sequence ID" value="TMW64019.1"/>
    <property type="molecule type" value="Genomic_DNA"/>
</dbReference>
<evidence type="ECO:0000313" key="2">
    <source>
        <dbReference type="EMBL" id="TMW64019.1"/>
    </source>
</evidence>
<protein>
    <recommendedName>
        <fullName evidence="4">BAR domain-containing protein</fullName>
    </recommendedName>
</protein>
<dbReference type="AlphaFoldDB" id="A0A8K1FKB7"/>
<evidence type="ECO:0008006" key="4">
    <source>
        <dbReference type="Google" id="ProtNLM"/>
    </source>
</evidence>
<keyword evidence="3" id="KW-1185">Reference proteome</keyword>
<evidence type="ECO:0000313" key="3">
    <source>
        <dbReference type="Proteomes" id="UP000794436"/>
    </source>
</evidence>
<sequence>MSSLRLLNKIGAAKPSKNVQFDMAYENFERTHSSVQALDAALRGFLVSMKAFHVSAQVLYGAIEAMGGTTENSPEMKSTVNELKNAFMKVDVQVLNEAAQRFEQRVMRPSSGWAGCAAILKQQVATYEEEKLAYDHYTRKVMSLRETRNKHAGVGKAEKPKDVEKLVRNEQKLASATNSYVKTSEVTITKLREFVNKREETLTPLLHRLLEFRASYANQVAEESKLMANLVPHDSATDGVLSMLDRFVANFTGHGGGGNAGSATETAPTQHREPEQPVKALSFETFTGEAPPKVVETADDWTPAPLDMPPMPSSRSASLSIPPPPPPQLTLSSPTSSLSFMEQFTPSAPTSPYFTAPVQQYSPHAPPPPPPQSAFSVPLPLSPSSTSAGSTPWDDMPAQMSSSLAQSFNTAPVQPYSPHQPPPPPPPSALSLPLPLSPPTNSFTKGQQNAMTSPSASDGWESFAALGSSADFQNLHHSAMH</sequence>
<feature type="compositionally biased region" description="Polar residues" evidence="1">
    <location>
        <begin position="399"/>
        <end position="412"/>
    </location>
</feature>
<dbReference type="Gene3D" id="1.20.1270.60">
    <property type="entry name" value="Arfaptin homology (AH) domain/BAR domain"/>
    <property type="match status" value="1"/>
</dbReference>
<comment type="caution">
    <text evidence="2">The sequence shown here is derived from an EMBL/GenBank/DDBJ whole genome shotgun (WGS) entry which is preliminary data.</text>
</comment>
<feature type="compositionally biased region" description="Polar residues" evidence="1">
    <location>
        <begin position="440"/>
        <end position="456"/>
    </location>
</feature>
<evidence type="ECO:0000256" key="1">
    <source>
        <dbReference type="SAM" id="MobiDB-lite"/>
    </source>
</evidence>
<feature type="compositionally biased region" description="Polar residues" evidence="1">
    <location>
        <begin position="340"/>
        <end position="353"/>
    </location>
</feature>
<dbReference type="SUPFAM" id="SSF103657">
    <property type="entry name" value="BAR/IMD domain-like"/>
    <property type="match status" value="1"/>
</dbReference>
<name>A0A8K1FKB7_PYTOL</name>
<feature type="compositionally biased region" description="Low complexity" evidence="1">
    <location>
        <begin position="373"/>
        <end position="392"/>
    </location>
</feature>
<proteinExistence type="predicted"/>
<accession>A0A8K1FKB7</accession>
<reference evidence="2" key="1">
    <citation type="submission" date="2019-03" db="EMBL/GenBank/DDBJ databases">
        <title>Long read genome sequence of the mycoparasitic Pythium oligandrum ATCC 38472 isolated from sugarbeet rhizosphere.</title>
        <authorList>
            <person name="Gaulin E."/>
        </authorList>
    </citation>
    <scope>NUCLEOTIDE SEQUENCE</scope>
    <source>
        <strain evidence="2">ATCC 38472_TT</strain>
    </source>
</reference>
<gene>
    <name evidence="2" type="ORF">Poli38472_014136</name>
</gene>
<dbReference type="OrthoDB" id="167114at2759"/>
<dbReference type="InterPro" id="IPR027267">
    <property type="entry name" value="AH/BAR_dom_sf"/>
</dbReference>
<feature type="compositionally biased region" description="Pro residues" evidence="1">
    <location>
        <begin position="418"/>
        <end position="428"/>
    </location>
</feature>